<evidence type="ECO:0000313" key="1">
    <source>
        <dbReference type="EMBL" id="EMD67503.1"/>
    </source>
</evidence>
<accession>M2SJZ7</accession>
<keyword evidence="2" id="KW-1185">Reference proteome</keyword>
<dbReference type="GeneID" id="19131860"/>
<dbReference type="AlphaFoldDB" id="M2SJZ7"/>
<dbReference type="EMBL" id="KB445639">
    <property type="protein sequence ID" value="EMD67503.1"/>
    <property type="molecule type" value="Genomic_DNA"/>
</dbReference>
<name>M2SJZ7_COCSN</name>
<dbReference type="RefSeq" id="XP_007697146.1">
    <property type="nucleotide sequence ID" value="XM_007698956.1"/>
</dbReference>
<protein>
    <submittedName>
        <fullName evidence="1">Uncharacterized protein</fullName>
    </submittedName>
</protein>
<reference evidence="1 2" key="1">
    <citation type="journal article" date="2012" name="PLoS Pathog.">
        <title>Diverse lifestyles and strategies of plant pathogenesis encoded in the genomes of eighteen Dothideomycetes fungi.</title>
        <authorList>
            <person name="Ohm R.A."/>
            <person name="Feau N."/>
            <person name="Henrissat B."/>
            <person name="Schoch C.L."/>
            <person name="Horwitz B.A."/>
            <person name="Barry K.W."/>
            <person name="Condon B.J."/>
            <person name="Copeland A.C."/>
            <person name="Dhillon B."/>
            <person name="Glaser F."/>
            <person name="Hesse C.N."/>
            <person name="Kosti I."/>
            <person name="LaButti K."/>
            <person name="Lindquist E.A."/>
            <person name="Lucas S."/>
            <person name="Salamov A.A."/>
            <person name="Bradshaw R.E."/>
            <person name="Ciuffetti L."/>
            <person name="Hamelin R.C."/>
            <person name="Kema G.H.J."/>
            <person name="Lawrence C."/>
            <person name="Scott J.A."/>
            <person name="Spatafora J.W."/>
            <person name="Turgeon B.G."/>
            <person name="de Wit P.J.G.M."/>
            <person name="Zhong S."/>
            <person name="Goodwin S.B."/>
            <person name="Grigoriev I.V."/>
        </authorList>
    </citation>
    <scope>NUCLEOTIDE SEQUENCE [LARGE SCALE GENOMIC DNA]</scope>
    <source>
        <strain evidence="2">ND90Pr / ATCC 201652</strain>
    </source>
</reference>
<dbReference type="Proteomes" id="UP000016934">
    <property type="component" value="Unassembled WGS sequence"/>
</dbReference>
<dbReference type="HOGENOM" id="CLU_1046502_0_0_1"/>
<proteinExistence type="predicted"/>
<sequence>MRLSFLDLPPELRVKIYKYLSITTKHLVLDHALNQYGHASTIRLVVKFAPVEILRTCRLIYREVYPYVNWLVADCERPQVIVDISMMETFCEIICGTGALDMGKLFIMIMQEYCSATDLPIDQGRHRSRLNLLPSDRVVSTEYANKLRRFIERSHNYVNYVFDKRKRIPEIAVKIQADVTTPGRTLVFLVNLLCETERKRQNYRLYTKVEGELDATMKSKYSTLTDAWNYDLRYFGHEDAKGLDDAEWQADWEGNEVCENYVEAEAVLHTLIEKARRDPLCHLLWSIERLQDAVRAGGI</sequence>
<evidence type="ECO:0000313" key="2">
    <source>
        <dbReference type="Proteomes" id="UP000016934"/>
    </source>
</evidence>
<dbReference type="OrthoDB" id="5314997at2759"/>
<organism evidence="1 2">
    <name type="scientific">Cochliobolus sativus (strain ND90Pr / ATCC 201652)</name>
    <name type="common">Common root rot and spot blotch fungus</name>
    <name type="synonym">Bipolaris sorokiniana</name>
    <dbReference type="NCBI Taxonomy" id="665912"/>
    <lineage>
        <taxon>Eukaryota</taxon>
        <taxon>Fungi</taxon>
        <taxon>Dikarya</taxon>
        <taxon>Ascomycota</taxon>
        <taxon>Pezizomycotina</taxon>
        <taxon>Dothideomycetes</taxon>
        <taxon>Pleosporomycetidae</taxon>
        <taxon>Pleosporales</taxon>
        <taxon>Pleosporineae</taxon>
        <taxon>Pleosporaceae</taxon>
        <taxon>Bipolaris</taxon>
    </lineage>
</organism>
<reference evidence="2" key="2">
    <citation type="journal article" date="2013" name="PLoS Genet.">
        <title>Comparative genome structure, secondary metabolite, and effector coding capacity across Cochliobolus pathogens.</title>
        <authorList>
            <person name="Condon B.J."/>
            <person name="Leng Y."/>
            <person name="Wu D."/>
            <person name="Bushley K.E."/>
            <person name="Ohm R.A."/>
            <person name="Otillar R."/>
            <person name="Martin J."/>
            <person name="Schackwitz W."/>
            <person name="Grimwood J."/>
            <person name="MohdZainudin N."/>
            <person name="Xue C."/>
            <person name="Wang R."/>
            <person name="Manning V.A."/>
            <person name="Dhillon B."/>
            <person name="Tu Z.J."/>
            <person name="Steffenson B.J."/>
            <person name="Salamov A."/>
            <person name="Sun H."/>
            <person name="Lowry S."/>
            <person name="LaButti K."/>
            <person name="Han J."/>
            <person name="Copeland A."/>
            <person name="Lindquist E."/>
            <person name="Barry K."/>
            <person name="Schmutz J."/>
            <person name="Baker S.E."/>
            <person name="Ciuffetti L.M."/>
            <person name="Grigoriev I.V."/>
            <person name="Zhong S."/>
            <person name="Turgeon B.G."/>
        </authorList>
    </citation>
    <scope>NUCLEOTIDE SEQUENCE [LARGE SCALE GENOMIC DNA]</scope>
    <source>
        <strain evidence="2">ND90Pr / ATCC 201652</strain>
    </source>
</reference>
<gene>
    <name evidence="1" type="ORF">COCSADRAFT_157878</name>
</gene>
<dbReference type="KEGG" id="bsc:COCSADRAFT_157878"/>